<sequence>MKYLLPAIVAASLALTIGSCSQSTDQPDPKPENGSRGSRTLEYVTTVSFLTVQGDTISTIEAALADDDKERSQGLMDVQNLPASKGMLFIFDENKPRSFWMANTPLPLDIIFVNANKEIVRIHHSTQPFSEKNLTSSQPAQYVIEVNAGYCVSHDIQEGMKVAL</sequence>
<dbReference type="Gene3D" id="2.60.120.1140">
    <property type="entry name" value="Protein of unknown function DUF192"/>
    <property type="match status" value="1"/>
</dbReference>
<evidence type="ECO:0000313" key="3">
    <source>
        <dbReference type="Proteomes" id="UP000317593"/>
    </source>
</evidence>
<reference evidence="2 3" key="1">
    <citation type="submission" date="2017-05" db="EMBL/GenBank/DDBJ databases">
        <authorList>
            <person name="Varghese N."/>
            <person name="Submissions S."/>
        </authorList>
    </citation>
    <scope>NUCLEOTIDE SEQUENCE [LARGE SCALE GENOMIC DNA]</scope>
    <source>
        <strain evidence="2 3">DSM 21194</strain>
    </source>
</reference>
<evidence type="ECO:0008006" key="4">
    <source>
        <dbReference type="Google" id="ProtNLM"/>
    </source>
</evidence>
<dbReference type="InterPro" id="IPR038695">
    <property type="entry name" value="Saro_0823-like_sf"/>
</dbReference>
<dbReference type="Proteomes" id="UP000317593">
    <property type="component" value="Unassembled WGS sequence"/>
</dbReference>
<keyword evidence="1" id="KW-0732">Signal</keyword>
<dbReference type="PANTHER" id="PTHR37953:SF1">
    <property type="entry name" value="UPF0127 PROTEIN MJ1496"/>
    <property type="match status" value="1"/>
</dbReference>
<dbReference type="EMBL" id="FXTH01000013">
    <property type="protein sequence ID" value="SMO79180.1"/>
    <property type="molecule type" value="Genomic_DNA"/>
</dbReference>
<proteinExistence type="predicted"/>
<dbReference type="Pfam" id="PF02643">
    <property type="entry name" value="DUF192"/>
    <property type="match status" value="1"/>
</dbReference>
<feature type="signal peptide" evidence="1">
    <location>
        <begin position="1"/>
        <end position="21"/>
    </location>
</feature>
<dbReference type="PANTHER" id="PTHR37953">
    <property type="entry name" value="UPF0127 PROTEIN MJ1496"/>
    <property type="match status" value="1"/>
</dbReference>
<dbReference type="AlphaFoldDB" id="A0A521E7N6"/>
<evidence type="ECO:0000313" key="2">
    <source>
        <dbReference type="EMBL" id="SMO79180.1"/>
    </source>
</evidence>
<name>A0A521E7N6_9BACT</name>
<evidence type="ECO:0000256" key="1">
    <source>
        <dbReference type="SAM" id="SignalP"/>
    </source>
</evidence>
<accession>A0A521E7N6</accession>
<dbReference type="OrthoDB" id="5526466at2"/>
<gene>
    <name evidence="2" type="ORF">SAMN06265218_11385</name>
</gene>
<protein>
    <recommendedName>
        <fullName evidence="4">DUF192 domain-containing protein</fullName>
    </recommendedName>
</protein>
<organism evidence="2 3">
    <name type="scientific">Fodinibius sediminis</name>
    <dbReference type="NCBI Taxonomy" id="1214077"/>
    <lineage>
        <taxon>Bacteria</taxon>
        <taxon>Pseudomonadati</taxon>
        <taxon>Balneolota</taxon>
        <taxon>Balneolia</taxon>
        <taxon>Balneolales</taxon>
        <taxon>Balneolaceae</taxon>
        <taxon>Fodinibius</taxon>
    </lineage>
</organism>
<feature type="chain" id="PRO_5021705149" description="DUF192 domain-containing protein" evidence="1">
    <location>
        <begin position="22"/>
        <end position="164"/>
    </location>
</feature>
<dbReference type="InterPro" id="IPR003795">
    <property type="entry name" value="DUF192"/>
</dbReference>
<dbReference type="RefSeq" id="WP_142715277.1">
    <property type="nucleotide sequence ID" value="NZ_FXTH01000013.1"/>
</dbReference>
<dbReference type="PROSITE" id="PS51257">
    <property type="entry name" value="PROKAR_LIPOPROTEIN"/>
    <property type="match status" value="1"/>
</dbReference>
<keyword evidence="3" id="KW-1185">Reference proteome</keyword>